<dbReference type="OrthoDB" id="6993309at2"/>
<gene>
    <name evidence="2" type="ORF">AO356_22515</name>
</gene>
<name>A0A0N9WCW0_PSEFL</name>
<reference evidence="3" key="1">
    <citation type="submission" date="2015-09" db="EMBL/GenBank/DDBJ databases">
        <title>Whole genome sequence of Pseudomonas fluorescens FW300-N2C3.</title>
        <authorList>
            <person name="Ray J."/>
            <person name="Melnyk R."/>
            <person name="Deutschbauer A."/>
        </authorList>
    </citation>
    <scope>NUCLEOTIDE SEQUENCE [LARGE SCALE GENOMIC DNA]</scope>
    <source>
        <strain evidence="3">FW300-N2C3</strain>
    </source>
</reference>
<dbReference type="EMBL" id="CP012831">
    <property type="protein sequence ID" value="ALI09474.1"/>
    <property type="molecule type" value="Genomic_DNA"/>
</dbReference>
<keyword evidence="1" id="KW-1133">Transmembrane helix</keyword>
<keyword evidence="1" id="KW-0812">Transmembrane</keyword>
<sequence length="72" mass="7607">MRIIGWILTILGCVWAFSGIMRVIAAAMGAMPGPGKHFAMGLVTLLLAAFAIWGGSKLRAKAAHAKSLKQID</sequence>
<reference evidence="2 3" key="2">
    <citation type="journal article" date="2018" name="Nature">
        <title>Mutant phenotypes for thousands of bacterial genes of unknown function.</title>
        <authorList>
            <person name="Price M.N."/>
            <person name="Wetmore K.M."/>
            <person name="Waters R.J."/>
            <person name="Callaghan M."/>
            <person name="Ray J."/>
            <person name="Liu H."/>
            <person name="Kuehl J.V."/>
            <person name="Melnyk R.A."/>
            <person name="Lamson J.S."/>
            <person name="Suh Y."/>
            <person name="Carlson H.K."/>
            <person name="Esquivel Z."/>
            <person name="Sadeeshkumar H."/>
            <person name="Chakraborty R."/>
            <person name="Zane G.M."/>
            <person name="Rubin B.E."/>
            <person name="Wall J.D."/>
            <person name="Visel A."/>
            <person name="Bristow J."/>
            <person name="Blow M.J."/>
            <person name="Arkin A.P."/>
            <person name="Deutschbauer A.M."/>
        </authorList>
    </citation>
    <scope>NUCLEOTIDE SEQUENCE [LARGE SCALE GENOMIC DNA]</scope>
    <source>
        <strain evidence="2 3">FW300-N2C3</strain>
    </source>
</reference>
<dbReference type="RefSeq" id="WP_060741627.1">
    <property type="nucleotide sequence ID" value="NZ_CP012831.1"/>
</dbReference>
<organism evidence="2 3">
    <name type="scientific">Pseudomonas fluorescens</name>
    <dbReference type="NCBI Taxonomy" id="294"/>
    <lineage>
        <taxon>Bacteria</taxon>
        <taxon>Pseudomonadati</taxon>
        <taxon>Pseudomonadota</taxon>
        <taxon>Gammaproteobacteria</taxon>
        <taxon>Pseudomonadales</taxon>
        <taxon>Pseudomonadaceae</taxon>
        <taxon>Pseudomonas</taxon>
    </lineage>
</organism>
<dbReference type="AlphaFoldDB" id="A0A0N9WCW0"/>
<protein>
    <submittedName>
        <fullName evidence="2">Uncharacterized protein</fullName>
    </submittedName>
</protein>
<dbReference type="Proteomes" id="UP000059425">
    <property type="component" value="Chromosome"/>
</dbReference>
<evidence type="ECO:0000313" key="3">
    <source>
        <dbReference type="Proteomes" id="UP000059425"/>
    </source>
</evidence>
<feature type="transmembrane region" description="Helical" evidence="1">
    <location>
        <begin position="7"/>
        <end position="31"/>
    </location>
</feature>
<feature type="transmembrane region" description="Helical" evidence="1">
    <location>
        <begin position="37"/>
        <end position="56"/>
    </location>
</feature>
<accession>A0A0N9WCW0</accession>
<proteinExistence type="predicted"/>
<evidence type="ECO:0000256" key="1">
    <source>
        <dbReference type="SAM" id="Phobius"/>
    </source>
</evidence>
<keyword evidence="1" id="KW-0472">Membrane</keyword>
<evidence type="ECO:0000313" key="2">
    <source>
        <dbReference type="EMBL" id="ALI09474.1"/>
    </source>
</evidence>